<evidence type="ECO:0008006" key="3">
    <source>
        <dbReference type="Google" id="ProtNLM"/>
    </source>
</evidence>
<organism evidence="1 2">
    <name type="scientific">Paenibacillus catalpae</name>
    <dbReference type="NCBI Taxonomy" id="1045775"/>
    <lineage>
        <taxon>Bacteria</taxon>
        <taxon>Bacillati</taxon>
        <taxon>Bacillota</taxon>
        <taxon>Bacilli</taxon>
        <taxon>Bacillales</taxon>
        <taxon>Paenibacillaceae</taxon>
        <taxon>Paenibacillus</taxon>
    </lineage>
</organism>
<evidence type="ECO:0000313" key="2">
    <source>
        <dbReference type="Proteomes" id="UP000198855"/>
    </source>
</evidence>
<dbReference type="RefSeq" id="WP_091185837.1">
    <property type="nucleotide sequence ID" value="NZ_FOMT01000002.1"/>
</dbReference>
<evidence type="ECO:0000313" key="1">
    <source>
        <dbReference type="EMBL" id="SFE22691.1"/>
    </source>
</evidence>
<protein>
    <recommendedName>
        <fullName evidence="3">Lipoprotein</fullName>
    </recommendedName>
</protein>
<gene>
    <name evidence="1" type="ORF">SAMN05216378_2800</name>
</gene>
<dbReference type="AlphaFoldDB" id="A0A1I1YT90"/>
<dbReference type="PROSITE" id="PS51257">
    <property type="entry name" value="PROKAR_LIPOPROTEIN"/>
    <property type="match status" value="1"/>
</dbReference>
<name>A0A1I1YT90_9BACL</name>
<reference evidence="2" key="1">
    <citation type="submission" date="2016-10" db="EMBL/GenBank/DDBJ databases">
        <authorList>
            <person name="Varghese N."/>
            <person name="Submissions S."/>
        </authorList>
    </citation>
    <scope>NUCLEOTIDE SEQUENCE [LARGE SCALE GENOMIC DNA]</scope>
    <source>
        <strain evidence="2">CGMCC 1.10784</strain>
    </source>
</reference>
<sequence>MQDTIKRLRHVAFLILIIVSLAGCSWNKPSNERVAKPTPDADAVFFETASSLREIAWNQLSEQSKKTVVGDWKEAKVTNVRWDDVPIKETESIPESVYKITFNTKQDELLGPIGIYFDPAAKTIIGHDARK</sequence>
<dbReference type="Proteomes" id="UP000198855">
    <property type="component" value="Unassembled WGS sequence"/>
</dbReference>
<dbReference type="EMBL" id="FOMT01000002">
    <property type="protein sequence ID" value="SFE22691.1"/>
    <property type="molecule type" value="Genomic_DNA"/>
</dbReference>
<proteinExistence type="predicted"/>
<keyword evidence="2" id="KW-1185">Reference proteome</keyword>
<accession>A0A1I1YT90</accession>
<dbReference type="OrthoDB" id="2935349at2"/>